<dbReference type="PANTHER" id="PTHR43775">
    <property type="entry name" value="FATTY ACID SYNTHASE"/>
    <property type="match status" value="1"/>
</dbReference>
<dbReference type="InterPro" id="IPR020841">
    <property type="entry name" value="PKS_Beta-ketoAc_synthase_dom"/>
</dbReference>
<dbReference type="InterPro" id="IPR020843">
    <property type="entry name" value="ER"/>
</dbReference>
<dbReference type="SUPFAM" id="SSF51735">
    <property type="entry name" value="NAD(P)-binding Rossmann-fold domains"/>
    <property type="match status" value="1"/>
</dbReference>
<evidence type="ECO:0000259" key="10">
    <source>
        <dbReference type="PROSITE" id="PS52004"/>
    </source>
</evidence>
<keyword evidence="7" id="KW-0012">Acyltransferase</keyword>
<evidence type="ECO:0000256" key="6">
    <source>
        <dbReference type="ARBA" id="ARBA00023268"/>
    </source>
</evidence>
<dbReference type="InterPro" id="IPR016035">
    <property type="entry name" value="Acyl_Trfase/lysoPLipase"/>
</dbReference>
<dbReference type="SUPFAM" id="SSF47336">
    <property type="entry name" value="ACP-like"/>
    <property type="match status" value="1"/>
</dbReference>
<proteinExistence type="predicted"/>
<evidence type="ECO:0000256" key="3">
    <source>
        <dbReference type="ARBA" id="ARBA00022603"/>
    </source>
</evidence>
<keyword evidence="6" id="KW-0511">Multifunctional enzyme</keyword>
<feature type="active site" description="Proton acceptor; for dehydratase activity" evidence="8">
    <location>
        <position position="943"/>
    </location>
</feature>
<feature type="region of interest" description="N-terminal hotdog fold" evidence="8">
    <location>
        <begin position="911"/>
        <end position="1036"/>
    </location>
</feature>
<dbReference type="InterPro" id="IPR016036">
    <property type="entry name" value="Malonyl_transacylase_ACP-bd"/>
</dbReference>
<feature type="domain" description="PKS/mFAS DH" evidence="11">
    <location>
        <begin position="911"/>
        <end position="1191"/>
    </location>
</feature>
<dbReference type="SMART" id="SM00822">
    <property type="entry name" value="PKS_KR"/>
    <property type="match status" value="1"/>
</dbReference>
<dbReference type="SMART" id="SM00823">
    <property type="entry name" value="PKS_PP"/>
    <property type="match status" value="1"/>
</dbReference>
<dbReference type="Pfam" id="PF00109">
    <property type="entry name" value="ketoacyl-synt"/>
    <property type="match status" value="1"/>
</dbReference>
<dbReference type="InterPro" id="IPR014030">
    <property type="entry name" value="Ketoacyl_synth_N"/>
</dbReference>
<dbReference type="Pfam" id="PF14765">
    <property type="entry name" value="PS-DH"/>
    <property type="match status" value="1"/>
</dbReference>
<dbReference type="Gene3D" id="3.40.50.720">
    <property type="entry name" value="NAD(P)-binding Rossmann-like Domain"/>
    <property type="match status" value="2"/>
</dbReference>
<protein>
    <recommendedName>
        <fullName evidence="14">Polyketide synthase</fullName>
    </recommendedName>
</protein>
<sequence>MKGTPESRTNGHEIHQLEDDPVVVCGMAMRLPGNVSNGQEFWDMLIEKRCGSGPVPKSRFNAEGYYSQHPRPGTLQMRQAYFMDHVDLDRFDASHFPFSRKEIEAMDPCQRQLLEITWECLENAGETDWHGKNVGCYVGSFMEDWGHEVDRDTQNFSSYPGGKWDIMLANRVSYAYDFHGPSMTIRTGCSATLVGLNLAEQAVKSGECSSAIVAGCNIFLSAVSATMASYGVLGNVLSEDGTCKTFDAECDGYGRGEAINAVYIKRLSHALRDGNPIRAIIRSTATQHDGKKPGLLNPNSYAQEALIRHTYKIAGITDYSQTAFFECHGTGTAVGDPTEVSAVERIFGKSGIVIGGVKPNIGHSEGAAALSSVIKVVLMLERGIIAPNINFKKPNPNIPWADGRIKVLTEAQPFPPDRLKRVSVNSFGIGGTNSHAILEAYEGPRATARNYQSSPAMNSFQILLFSASNPRSLELQQNAYKKHIADSSPNLEDLAYTLGCRRTHLNYRSFMIVKNPNVVTEPESCGQDGNLKLRKRVFVFNGQGAQWPTMGKTLIESNSTFRKSIQRLDNALSLLPSPPNWKIEDELTKNEKHSRVMESEYSLPCSTAVQIGIVNVLRGWSVSPDAVVGHSSGEIAGAYAVGALTAEEAIIVAYFRGKIPKSMGTPKQGNMAALGLSARDVERFLVPGVVVSCENSQKNTTISGDKCEVEAIVDRVKQEGFFARLLTVDRAYHSQSLAHMETYGPAYEDAIRPYTASTPPKLPFFSSVTGERVTSGKLDAQYWHRSLVQPVRFDAALRRLLQTYGQTTNPVFIEIGAHPALKGPIKQILEDFPNISACHIPTLKHGSSCIESLLRTAGNLFCENIPFDSQVVTPPGRVLTNLPQYCWAHEDLFQAESRLFIAYRDSPFPMHDLLGRQNFESSALEPTWRKVLLVEENPWLGDHMINGQIIFPFAAYLSIAEEALRQVSGGMLESFSASNFTVTAAMHLEKAKIVEIHTSLRRVRGTEKYAIRITSWKGGVWTEHCHALIASGPFPNKPRKRTERREFTRTMSKKEWYKIVQDRGFLYGPAFRGLENISVDPCTPEATAQLHPFVDTTDYLIHPTALDQCFQLLVIAGCHGQQRKAKYVSMPTSVEDIFISRSSGPFWTTATANSSTLGEPSGELLSYSSEGQQLLSMKGVKVSQIATTAATDHLPLLSTALWDHHSSFHSFITPDESECLSDALRVLTHTNPQLRILEIGNGSDALTRKVLTLLGPGQGKMLFKSYTYSALSTEILDNAQCTLADYPSFEFELLDSLCDEQTMNFQSNRYDIILLTADSEGSPGLGPYISRLRDLLCPSGFLIRASLLQNGSVTETKPILKSLLPMLSASGFDPITTSDDRDLAKTEILRPSAAVHLPRVHIVTSHQGHELVDRFKDDLERLSIPMTASVISDQVPEDRTLVYFVDLISPYIYNLTESQYTTLIGQLSEPKRPIVWVTTRTQTNCKDPRQSMIHGLARTLRSELKIDITVVELDVEADDHSKVTASLLRIIQHLPQRQFSNDIGPDFEFLVEGCAIKVPRFHWSTTSDELSRCSEIRTPRTFCRLTARKPRQIESIHWVNYPLESIHSSHVRVEVMAAVVDHHDVNTAKTIVDPRRLTFGQEGSGIITEVGDQVKDFRCGDKVMFLRHGATSSHIDLQPASCMKLSGDTAMELAASLPSACTAASLAVHDFGKIQANSIVLLPFVQSNTHIAVLKALLFVQAKIYATVESEADQTVLEKKFGILRDQIISVKSMHSSLKTALGTGQADFCILIGANQQRELLPFLSASATLLVISESCSGTLAPPKLGGSQAYRIVNVRELALDQPSFIERAFTQVKDWFPVGAQEDWVPPHEIFDPDQCCEAFQSTALGIPGQATTILRTPTAETRVHFPMSSSAAEIRFRSDTSYLLVGGLGGLGRAISTWMVENGARELIYLSRSATEGPDTSPFFAELRRQGCRVKVVAGSVTKFEDVTRAIGAATGAISGVIQMSMVLRDNAVQRMSFKEWKECVEPKVEGTLNLHKALLNQELDFFLLFSSMSGVIGQIGQANYNSANAFLDSFVSYRHGLGLPASVIDIGVMGGIGVVAQTENMELRAKAAGYHILSEQDLLACITTSIFHSQPNPDPTTNKSHLVLGLWSDIPLADPSTHVLWKRDVRMSMAYTIDGGRGKPVSSGKDDGVEAIVLIAKTAPSLLGDDATVQLIVKHLGHAISELLAQPDVELPPTAMLDDIGLDSLNAIELSGWVAQYLSVDLPLFELMHTPTLWDLAVKISELMYEEFA</sequence>
<feature type="domain" description="Ketosynthase family 3 (KS3)" evidence="10">
    <location>
        <begin position="19"/>
        <end position="440"/>
    </location>
</feature>
<evidence type="ECO:0000256" key="7">
    <source>
        <dbReference type="ARBA" id="ARBA00023315"/>
    </source>
</evidence>
<dbReference type="CDD" id="cd05274">
    <property type="entry name" value="KR_FAS_SDR_x"/>
    <property type="match status" value="1"/>
</dbReference>
<dbReference type="PANTHER" id="PTHR43775:SF49">
    <property type="entry name" value="SYNTHASE, PUTATIVE (JCVI)-RELATED"/>
    <property type="match status" value="1"/>
</dbReference>
<feature type="region of interest" description="C-terminal hotdog fold" evidence="8">
    <location>
        <begin position="1048"/>
        <end position="1191"/>
    </location>
</feature>
<evidence type="ECO:0000256" key="4">
    <source>
        <dbReference type="ARBA" id="ARBA00022679"/>
    </source>
</evidence>
<keyword evidence="3" id="KW-0489">Methyltransferase</keyword>
<dbReference type="SUPFAM" id="SSF52151">
    <property type="entry name" value="FabD/lysophospholipase-like"/>
    <property type="match status" value="1"/>
</dbReference>
<keyword evidence="4" id="KW-0808">Transferase</keyword>
<dbReference type="PROSITE" id="PS00012">
    <property type="entry name" value="PHOSPHOPANTETHEINE"/>
    <property type="match status" value="1"/>
</dbReference>
<dbReference type="InterPro" id="IPR013154">
    <property type="entry name" value="ADH-like_N"/>
</dbReference>
<dbReference type="Pfam" id="PF00550">
    <property type="entry name" value="PP-binding"/>
    <property type="match status" value="1"/>
</dbReference>
<dbReference type="Pfam" id="PF08659">
    <property type="entry name" value="KR"/>
    <property type="match status" value="1"/>
</dbReference>
<evidence type="ECO:0000259" key="11">
    <source>
        <dbReference type="PROSITE" id="PS52019"/>
    </source>
</evidence>
<keyword evidence="13" id="KW-1185">Reference proteome</keyword>
<dbReference type="InterPro" id="IPR049900">
    <property type="entry name" value="PKS_mFAS_DH"/>
</dbReference>
<dbReference type="Gene3D" id="3.40.366.10">
    <property type="entry name" value="Malonyl-Coenzyme A Acyl Carrier Protein, domain 2"/>
    <property type="match status" value="1"/>
</dbReference>
<dbReference type="SMART" id="SM00825">
    <property type="entry name" value="PKS_KS"/>
    <property type="match status" value="1"/>
</dbReference>
<dbReference type="SUPFAM" id="SSF50129">
    <property type="entry name" value="GroES-like"/>
    <property type="match status" value="1"/>
</dbReference>
<dbReference type="EMBL" id="JAZHXI010000021">
    <property type="protein sequence ID" value="KAL2060534.1"/>
    <property type="molecule type" value="Genomic_DNA"/>
</dbReference>
<dbReference type="InterPro" id="IPR014031">
    <property type="entry name" value="Ketoacyl_synth_C"/>
</dbReference>
<keyword evidence="1" id="KW-0596">Phosphopantetheine</keyword>
<evidence type="ECO:0000313" key="13">
    <source>
        <dbReference type="Proteomes" id="UP001595075"/>
    </source>
</evidence>
<name>A0ABR4BSB2_9HELO</name>
<evidence type="ECO:0000259" key="9">
    <source>
        <dbReference type="PROSITE" id="PS50075"/>
    </source>
</evidence>
<evidence type="ECO:0000256" key="2">
    <source>
        <dbReference type="ARBA" id="ARBA00022553"/>
    </source>
</evidence>
<dbReference type="InterPro" id="IPR036291">
    <property type="entry name" value="NAD(P)-bd_dom_sf"/>
</dbReference>
<evidence type="ECO:0000256" key="5">
    <source>
        <dbReference type="ARBA" id="ARBA00022857"/>
    </source>
</evidence>
<gene>
    <name evidence="12" type="ORF">VTL71DRAFT_9175</name>
</gene>
<dbReference type="InterPro" id="IPR001227">
    <property type="entry name" value="Ac_transferase_dom_sf"/>
</dbReference>
<dbReference type="InterPro" id="IPR020806">
    <property type="entry name" value="PKS_PP-bd"/>
</dbReference>
<dbReference type="Pfam" id="PF02801">
    <property type="entry name" value="Ketoacyl-synt_C"/>
    <property type="match status" value="1"/>
</dbReference>
<comment type="caution">
    <text evidence="12">The sequence shown here is derived from an EMBL/GenBank/DDBJ whole genome shotgun (WGS) entry which is preliminary data.</text>
</comment>
<dbReference type="Pfam" id="PF21089">
    <property type="entry name" value="PKS_DH_N"/>
    <property type="match status" value="1"/>
</dbReference>
<evidence type="ECO:0000256" key="1">
    <source>
        <dbReference type="ARBA" id="ARBA00022450"/>
    </source>
</evidence>
<dbReference type="InterPro" id="IPR036736">
    <property type="entry name" value="ACP-like_sf"/>
</dbReference>
<dbReference type="Gene3D" id="1.10.1200.10">
    <property type="entry name" value="ACP-like"/>
    <property type="match status" value="1"/>
</dbReference>
<dbReference type="InterPro" id="IPR011032">
    <property type="entry name" value="GroES-like_sf"/>
</dbReference>
<reference evidence="12 13" key="1">
    <citation type="journal article" date="2024" name="Commun. Biol.">
        <title>Comparative genomic analysis of thermophilic fungi reveals convergent evolutionary adaptations and gene losses.</title>
        <authorList>
            <person name="Steindorff A.S."/>
            <person name="Aguilar-Pontes M.V."/>
            <person name="Robinson A.J."/>
            <person name="Andreopoulos B."/>
            <person name="LaButti K."/>
            <person name="Kuo A."/>
            <person name="Mondo S."/>
            <person name="Riley R."/>
            <person name="Otillar R."/>
            <person name="Haridas S."/>
            <person name="Lipzen A."/>
            <person name="Grimwood J."/>
            <person name="Schmutz J."/>
            <person name="Clum A."/>
            <person name="Reid I.D."/>
            <person name="Moisan M.C."/>
            <person name="Butler G."/>
            <person name="Nguyen T.T.M."/>
            <person name="Dewar K."/>
            <person name="Conant G."/>
            <person name="Drula E."/>
            <person name="Henrissat B."/>
            <person name="Hansel C."/>
            <person name="Singer S."/>
            <person name="Hutchinson M.I."/>
            <person name="de Vries R.P."/>
            <person name="Natvig D.O."/>
            <person name="Powell A.J."/>
            <person name="Tsang A."/>
            <person name="Grigoriev I.V."/>
        </authorList>
    </citation>
    <scope>NUCLEOTIDE SEQUENCE [LARGE SCALE GENOMIC DNA]</scope>
    <source>
        <strain evidence="12 13">CBS 494.80</strain>
    </source>
</reference>
<dbReference type="InterPro" id="IPR029063">
    <property type="entry name" value="SAM-dependent_MTases_sf"/>
</dbReference>
<feature type="active site" description="Proton donor; for dehydratase activity" evidence="8">
    <location>
        <position position="1107"/>
    </location>
</feature>
<dbReference type="Proteomes" id="UP001595075">
    <property type="component" value="Unassembled WGS sequence"/>
</dbReference>
<dbReference type="InterPro" id="IPR016039">
    <property type="entry name" value="Thiolase-like"/>
</dbReference>
<keyword evidence="2" id="KW-0597">Phosphoprotein</keyword>
<dbReference type="InterPro" id="IPR049552">
    <property type="entry name" value="PKS_DH_N"/>
</dbReference>
<dbReference type="InterPro" id="IPR020807">
    <property type="entry name" value="PKS_DH"/>
</dbReference>
<dbReference type="Gene3D" id="3.10.129.110">
    <property type="entry name" value="Polyketide synthase dehydratase"/>
    <property type="match status" value="1"/>
</dbReference>
<evidence type="ECO:0000256" key="8">
    <source>
        <dbReference type="PROSITE-ProRule" id="PRU01363"/>
    </source>
</evidence>
<dbReference type="SMART" id="SM00826">
    <property type="entry name" value="PKS_DH"/>
    <property type="match status" value="1"/>
</dbReference>
<dbReference type="InterPro" id="IPR032821">
    <property type="entry name" value="PKS_assoc"/>
</dbReference>
<dbReference type="InterPro" id="IPR057326">
    <property type="entry name" value="KR_dom"/>
</dbReference>
<dbReference type="PROSITE" id="PS52019">
    <property type="entry name" value="PKS_MFAS_DH"/>
    <property type="match status" value="1"/>
</dbReference>
<dbReference type="Gene3D" id="3.40.47.10">
    <property type="match status" value="1"/>
</dbReference>
<dbReference type="SMART" id="SM00827">
    <property type="entry name" value="PKS_AT"/>
    <property type="match status" value="1"/>
</dbReference>
<keyword evidence="5" id="KW-0521">NADP</keyword>
<dbReference type="InterPro" id="IPR006162">
    <property type="entry name" value="Ppantetheine_attach_site"/>
</dbReference>
<dbReference type="Gene3D" id="3.90.180.10">
    <property type="entry name" value="Medium-chain alcohol dehydrogenases, catalytic domain"/>
    <property type="match status" value="1"/>
</dbReference>
<dbReference type="Pfam" id="PF08240">
    <property type="entry name" value="ADH_N"/>
    <property type="match status" value="1"/>
</dbReference>
<dbReference type="PROSITE" id="PS50075">
    <property type="entry name" value="CARRIER"/>
    <property type="match status" value="1"/>
</dbReference>
<dbReference type="Pfam" id="PF16197">
    <property type="entry name" value="KAsynt_C_assoc"/>
    <property type="match status" value="1"/>
</dbReference>
<dbReference type="PROSITE" id="PS52004">
    <property type="entry name" value="KS3_2"/>
    <property type="match status" value="1"/>
</dbReference>
<dbReference type="SUPFAM" id="SSF53901">
    <property type="entry name" value="Thiolase-like"/>
    <property type="match status" value="1"/>
</dbReference>
<dbReference type="SUPFAM" id="SSF53335">
    <property type="entry name" value="S-adenosyl-L-methionine-dependent methyltransferases"/>
    <property type="match status" value="1"/>
</dbReference>
<dbReference type="InterPro" id="IPR013968">
    <property type="entry name" value="PKS_KR"/>
</dbReference>
<evidence type="ECO:0008006" key="14">
    <source>
        <dbReference type="Google" id="ProtNLM"/>
    </source>
</evidence>
<dbReference type="Gene3D" id="3.40.50.150">
    <property type="entry name" value="Vaccinia Virus protein VP39"/>
    <property type="match status" value="1"/>
</dbReference>
<dbReference type="InterPro" id="IPR009081">
    <property type="entry name" value="PP-bd_ACP"/>
</dbReference>
<dbReference type="CDD" id="cd00833">
    <property type="entry name" value="PKS"/>
    <property type="match status" value="1"/>
</dbReference>
<dbReference type="SMART" id="SM00829">
    <property type="entry name" value="PKS_ER"/>
    <property type="match status" value="1"/>
</dbReference>
<accession>A0ABR4BSB2</accession>
<dbReference type="InterPro" id="IPR042104">
    <property type="entry name" value="PKS_dehydratase_sf"/>
</dbReference>
<dbReference type="InterPro" id="IPR049551">
    <property type="entry name" value="PKS_DH_C"/>
</dbReference>
<evidence type="ECO:0000313" key="12">
    <source>
        <dbReference type="EMBL" id="KAL2060534.1"/>
    </source>
</evidence>
<dbReference type="InterPro" id="IPR014043">
    <property type="entry name" value="Acyl_transferase_dom"/>
</dbReference>
<dbReference type="SUPFAM" id="SSF55048">
    <property type="entry name" value="Probable ACP-binding domain of malonyl-CoA ACP transacylase"/>
    <property type="match status" value="1"/>
</dbReference>
<organism evidence="12 13">
    <name type="scientific">Oculimacula yallundae</name>
    <dbReference type="NCBI Taxonomy" id="86028"/>
    <lineage>
        <taxon>Eukaryota</taxon>
        <taxon>Fungi</taxon>
        <taxon>Dikarya</taxon>
        <taxon>Ascomycota</taxon>
        <taxon>Pezizomycotina</taxon>
        <taxon>Leotiomycetes</taxon>
        <taxon>Helotiales</taxon>
        <taxon>Ploettnerulaceae</taxon>
        <taxon>Oculimacula</taxon>
    </lineage>
</organism>
<dbReference type="Pfam" id="PF00698">
    <property type="entry name" value="Acyl_transf_1"/>
    <property type="match status" value="1"/>
</dbReference>
<dbReference type="InterPro" id="IPR050091">
    <property type="entry name" value="PKS_NRPS_Biosynth_Enz"/>
</dbReference>
<feature type="domain" description="Carrier" evidence="9">
    <location>
        <begin position="2217"/>
        <end position="2294"/>
    </location>
</feature>